<dbReference type="Gene3D" id="2.60.40.10">
    <property type="entry name" value="Immunoglobulins"/>
    <property type="match status" value="1"/>
</dbReference>
<evidence type="ECO:0000256" key="3">
    <source>
        <dbReference type="ARBA" id="ARBA00023295"/>
    </source>
</evidence>
<reference evidence="5 6" key="1">
    <citation type="submission" date="2016-04" db="EMBL/GenBank/DDBJ databases">
        <title>Complete genome sequence of Bacillus oceanisediminis strain 2691.</title>
        <authorList>
            <person name="Jeong H."/>
            <person name="Kim H.J."/>
            <person name="Lee D.-W."/>
        </authorList>
    </citation>
    <scope>NUCLEOTIDE SEQUENCE [LARGE SCALE GENOMIC DNA]</scope>
    <source>
        <strain evidence="5 6">2691</strain>
    </source>
</reference>
<dbReference type="Gene3D" id="3.90.400.10">
    <property type="entry name" value="Oligo-1,6-glucosidase, Domain 2"/>
    <property type="match status" value="1"/>
</dbReference>
<dbReference type="InterPro" id="IPR032091">
    <property type="entry name" value="Malt_amylase-like_C"/>
</dbReference>
<comment type="similarity">
    <text evidence="1">Belongs to the glycosyl hydrolase 13 family.</text>
</comment>
<dbReference type="GO" id="GO:0005975">
    <property type="term" value="P:carbohydrate metabolic process"/>
    <property type="evidence" value="ECO:0007669"/>
    <property type="project" value="InterPro"/>
</dbReference>
<evidence type="ECO:0000259" key="4">
    <source>
        <dbReference type="SMART" id="SM00642"/>
    </source>
</evidence>
<gene>
    <name evidence="5" type="ORF">A361_07275</name>
</gene>
<evidence type="ECO:0000256" key="1">
    <source>
        <dbReference type="ARBA" id="ARBA00008061"/>
    </source>
</evidence>
<accession>A0A160M971</accession>
<keyword evidence="3 5" id="KW-0326">Glycosidase</keyword>
<dbReference type="AlphaFoldDB" id="A0A160M971"/>
<evidence type="ECO:0000256" key="2">
    <source>
        <dbReference type="ARBA" id="ARBA00022801"/>
    </source>
</evidence>
<dbReference type="CDD" id="cd02857">
    <property type="entry name" value="E_set_CDase_PDE_N"/>
    <property type="match status" value="1"/>
</dbReference>
<dbReference type="Pfam" id="PF02903">
    <property type="entry name" value="Alpha-amylase_N"/>
    <property type="match status" value="1"/>
</dbReference>
<name>A0A160M971_9BACI</name>
<evidence type="ECO:0000313" key="5">
    <source>
        <dbReference type="EMBL" id="AND38923.1"/>
    </source>
</evidence>
<proteinExistence type="inferred from homology"/>
<dbReference type="Pfam" id="PF00128">
    <property type="entry name" value="Alpha-amylase"/>
    <property type="match status" value="1"/>
</dbReference>
<dbReference type="InterPro" id="IPR017853">
    <property type="entry name" value="GH"/>
</dbReference>
<dbReference type="SUPFAM" id="SSF51011">
    <property type="entry name" value="Glycosyl hydrolase domain"/>
    <property type="match status" value="1"/>
</dbReference>
<feature type="domain" description="Glycosyl hydrolase family 13 catalytic" evidence="4">
    <location>
        <begin position="138"/>
        <end position="496"/>
    </location>
</feature>
<dbReference type="eggNOG" id="COG0366">
    <property type="taxonomic scope" value="Bacteria"/>
</dbReference>
<dbReference type="STRING" id="1196031.A361_07275"/>
<dbReference type="GO" id="GO:0004553">
    <property type="term" value="F:hydrolase activity, hydrolyzing O-glycosyl compounds"/>
    <property type="evidence" value="ECO:0007669"/>
    <property type="project" value="InterPro"/>
</dbReference>
<dbReference type="RefSeq" id="WP_019381458.1">
    <property type="nucleotide sequence ID" value="NZ_CP015506.1"/>
</dbReference>
<dbReference type="EMBL" id="CP015506">
    <property type="protein sequence ID" value="AND38923.1"/>
    <property type="molecule type" value="Genomic_DNA"/>
</dbReference>
<dbReference type="Gene3D" id="2.60.40.1180">
    <property type="entry name" value="Golgi alpha-mannosidase II"/>
    <property type="match status" value="1"/>
</dbReference>
<dbReference type="InterPro" id="IPR004185">
    <property type="entry name" value="Glyco_hydro_13_lg-like_dom"/>
</dbReference>
<dbReference type="CDD" id="cd11338">
    <property type="entry name" value="AmyAc_CMD"/>
    <property type="match status" value="1"/>
</dbReference>
<dbReference type="Gene3D" id="3.20.20.80">
    <property type="entry name" value="Glycosidases"/>
    <property type="match status" value="1"/>
</dbReference>
<protein>
    <submittedName>
        <fullName evidence="5">Alpha-glycosidase</fullName>
    </submittedName>
</protein>
<dbReference type="PANTHER" id="PTHR10357">
    <property type="entry name" value="ALPHA-AMYLASE FAMILY MEMBER"/>
    <property type="match status" value="1"/>
</dbReference>
<dbReference type="InterPro" id="IPR013780">
    <property type="entry name" value="Glyco_hydro_b"/>
</dbReference>
<dbReference type="Pfam" id="PF16657">
    <property type="entry name" value="Malt_amylase_C"/>
    <property type="match status" value="1"/>
</dbReference>
<keyword evidence="2" id="KW-0378">Hydrolase</keyword>
<dbReference type="Proteomes" id="UP000077856">
    <property type="component" value="Chromosome"/>
</dbReference>
<dbReference type="SMART" id="SM00642">
    <property type="entry name" value="Aamy"/>
    <property type="match status" value="1"/>
</dbReference>
<dbReference type="KEGG" id="bon:A361_07275"/>
<sequence length="589" mass="68923">MEKAAIIHYPADHYVYPISKKTLHIRLQTKKEDVSEVTLIHGDQYLWADGKWQYEKTEMKKSGSDGIHDYWHVYIDPPHRRSRYGFQLKSGDEKLILTEKGFYEEAPSDSGYYFNFPYLHPEEVFKAPSWVKDTVWYQIFPERFANGNRGNDPEGVLPWGSEQPSKDNFFGGDFEGVIEHLDYLHELGITGIYFTPVFKAFSNHKYDTIDYLEIDPQFGSKDTLKRLVEECHKRDIRVMLDAVFNHSGYYFPPFQDVLEKGEKSRYKDWFHPHSFPLKGGEYPNYETFAFVEQMPKLNTHNPEVKNYLLKVASYWIEEFDIDGWRLDVANEVDHQFWREFRQTVKRIKPDLYILGEIWHNSMPWLRGDQFDAVMNYPFTTNLLNLIAKKSITGTEFANNMTAEIHSYPANVYEAAFNLVGSHDTPRILTECEEDKDRVKLIYTLLFTFMGSPCIYYGDEIGLSGEMDPGCRKCMEWDEEKQDRDLHSHIQRLIKLRKEEKLLANDGHFEFIQTDSNVVAYRKYDDFKTIIVLANPADENAEVTLPYPLKGVKVTNMLTDEEFAAEAENLKVQLDGFGFEILSFPASFNK</sequence>
<organism evidence="5 6">
    <name type="scientific">Cytobacillus oceanisediminis 2691</name>
    <dbReference type="NCBI Taxonomy" id="1196031"/>
    <lineage>
        <taxon>Bacteria</taxon>
        <taxon>Bacillati</taxon>
        <taxon>Bacillota</taxon>
        <taxon>Bacilli</taxon>
        <taxon>Bacillales</taxon>
        <taxon>Bacillaceae</taxon>
        <taxon>Cytobacillus</taxon>
    </lineage>
</organism>
<dbReference type="InterPro" id="IPR006047">
    <property type="entry name" value="GH13_cat_dom"/>
</dbReference>
<dbReference type="InterPro" id="IPR045857">
    <property type="entry name" value="O16G_dom_2"/>
</dbReference>
<dbReference type="SUPFAM" id="SSF51445">
    <property type="entry name" value="(Trans)glycosidases"/>
    <property type="match status" value="1"/>
</dbReference>
<dbReference type="PANTHER" id="PTHR10357:SF210">
    <property type="entry name" value="MALTODEXTRIN GLUCOSIDASE"/>
    <property type="match status" value="1"/>
</dbReference>
<evidence type="ECO:0000313" key="6">
    <source>
        <dbReference type="Proteomes" id="UP000077856"/>
    </source>
</evidence>
<dbReference type="InterPro" id="IPR013783">
    <property type="entry name" value="Ig-like_fold"/>
</dbReference>